<name>A0AAV5EWL3_ELECO</name>
<dbReference type="PANTHER" id="PTHR10745:SF17">
    <property type="entry name" value="GLYCINE--TRNA LIGASE"/>
    <property type="match status" value="1"/>
</dbReference>
<gene>
    <name evidence="1" type="primary">gb15824</name>
    <name evidence="1" type="ORF">PR202_gb15824</name>
</gene>
<dbReference type="AlphaFoldDB" id="A0AAV5EWL3"/>
<protein>
    <recommendedName>
        <fullName evidence="3">Glycine--tRNA ligase</fullName>
    </recommendedName>
</protein>
<evidence type="ECO:0008006" key="3">
    <source>
        <dbReference type="Google" id="ProtNLM"/>
    </source>
</evidence>
<organism evidence="1 2">
    <name type="scientific">Eleusine coracana subsp. coracana</name>
    <dbReference type="NCBI Taxonomy" id="191504"/>
    <lineage>
        <taxon>Eukaryota</taxon>
        <taxon>Viridiplantae</taxon>
        <taxon>Streptophyta</taxon>
        <taxon>Embryophyta</taxon>
        <taxon>Tracheophyta</taxon>
        <taxon>Spermatophyta</taxon>
        <taxon>Magnoliopsida</taxon>
        <taxon>Liliopsida</taxon>
        <taxon>Poales</taxon>
        <taxon>Poaceae</taxon>
        <taxon>PACMAD clade</taxon>
        <taxon>Chloridoideae</taxon>
        <taxon>Cynodonteae</taxon>
        <taxon>Eleusininae</taxon>
        <taxon>Eleusine</taxon>
    </lineage>
</organism>
<evidence type="ECO:0000313" key="1">
    <source>
        <dbReference type="EMBL" id="GJN27774.1"/>
    </source>
</evidence>
<dbReference type="InterPro" id="IPR027031">
    <property type="entry name" value="Gly-tRNA_synthase/POLG2"/>
</dbReference>
<dbReference type="Proteomes" id="UP001054889">
    <property type="component" value="Unassembled WGS sequence"/>
</dbReference>
<comment type="caution">
    <text evidence="1">The sequence shown here is derived from an EMBL/GenBank/DDBJ whole genome shotgun (WGS) entry which is preliminary data.</text>
</comment>
<reference evidence="1" key="2">
    <citation type="submission" date="2021-12" db="EMBL/GenBank/DDBJ databases">
        <title>Resequencing data analysis of finger millet.</title>
        <authorList>
            <person name="Hatakeyama M."/>
            <person name="Aluri S."/>
            <person name="Balachadran M.T."/>
            <person name="Sivarajan S.R."/>
            <person name="Poveda L."/>
            <person name="Shimizu-Inatsugi R."/>
            <person name="Schlapbach R."/>
            <person name="Sreeman S.M."/>
            <person name="Shimizu K.K."/>
        </authorList>
    </citation>
    <scope>NUCLEOTIDE SEQUENCE</scope>
</reference>
<dbReference type="Gene3D" id="3.30.930.10">
    <property type="entry name" value="Bira Bifunctional Protein, Domain 2"/>
    <property type="match status" value="1"/>
</dbReference>
<dbReference type="PANTHER" id="PTHR10745">
    <property type="entry name" value="GLYCYL-TRNA SYNTHETASE/DNA POLYMERASE SUBUNIT GAMMA-2"/>
    <property type="match status" value="1"/>
</dbReference>
<dbReference type="GO" id="GO:0070150">
    <property type="term" value="P:mitochondrial glycyl-tRNA aminoacylation"/>
    <property type="evidence" value="ECO:0007669"/>
    <property type="project" value="TreeGrafter"/>
</dbReference>
<dbReference type="InterPro" id="IPR045864">
    <property type="entry name" value="aa-tRNA-synth_II/BPL/LPL"/>
</dbReference>
<dbReference type="EMBL" id="BQKI01000079">
    <property type="protein sequence ID" value="GJN27774.1"/>
    <property type="molecule type" value="Genomic_DNA"/>
</dbReference>
<accession>A0AAV5EWL3</accession>
<dbReference type="GO" id="GO:0004820">
    <property type="term" value="F:glycine-tRNA ligase activity"/>
    <property type="evidence" value="ECO:0007669"/>
    <property type="project" value="TreeGrafter"/>
</dbReference>
<reference evidence="1" key="1">
    <citation type="journal article" date="2018" name="DNA Res.">
        <title>Multiple hybrid de novo genome assembly of finger millet, an orphan allotetraploid crop.</title>
        <authorList>
            <person name="Hatakeyama M."/>
            <person name="Aluri S."/>
            <person name="Balachadran M.T."/>
            <person name="Sivarajan S.R."/>
            <person name="Patrignani A."/>
            <person name="Gruter S."/>
            <person name="Poveda L."/>
            <person name="Shimizu-Inatsugi R."/>
            <person name="Baeten J."/>
            <person name="Francoijs K.J."/>
            <person name="Nataraja K.N."/>
            <person name="Reddy Y.A.N."/>
            <person name="Phadnis S."/>
            <person name="Ravikumar R.L."/>
            <person name="Schlapbach R."/>
            <person name="Sreeman S.M."/>
            <person name="Shimizu K.K."/>
        </authorList>
    </citation>
    <scope>NUCLEOTIDE SEQUENCE</scope>
</reference>
<dbReference type="GO" id="GO:0005739">
    <property type="term" value="C:mitochondrion"/>
    <property type="evidence" value="ECO:0007669"/>
    <property type="project" value="TreeGrafter"/>
</dbReference>
<keyword evidence="2" id="KW-1185">Reference proteome</keyword>
<dbReference type="SUPFAM" id="SSF55681">
    <property type="entry name" value="Class II aaRS and biotin synthetases"/>
    <property type="match status" value="1"/>
</dbReference>
<evidence type="ECO:0000313" key="2">
    <source>
        <dbReference type="Proteomes" id="UP001054889"/>
    </source>
</evidence>
<sequence>MLLLRRVLLSSSSAPSPSRAQLANQAHRFLHPPETLLSPAARRRLAAMASAAPSMTREAFRAAVNNTLERRLFFVPSFKIYGGVAGLYDYGPPGCAVKANVLAFWRQRSPLHLVSDLSEIPSHGFYCRFMVTRSEAERITPQVEEVSGSSREEGGCQTCRSARPRCYGCAYSANPFNLAVLIYPNSALANHGTKITQRLDTLRVGPTA</sequence>
<proteinExistence type="predicted"/>